<dbReference type="FunFam" id="1.10.287.180:FF:000001">
    <property type="entry name" value="Transcription elongation factor GreA"/>
    <property type="match status" value="1"/>
</dbReference>
<dbReference type="PANTHER" id="PTHR30437">
    <property type="entry name" value="TRANSCRIPTION ELONGATION FACTOR GREA"/>
    <property type="match status" value="1"/>
</dbReference>
<protein>
    <recommendedName>
        <fullName evidence="2 8">Transcription elongation factor GreA</fullName>
    </recommendedName>
    <alternativeName>
        <fullName evidence="7 8">Transcript cleavage factor GreA</fullName>
    </alternativeName>
</protein>
<dbReference type="InterPro" id="IPR001437">
    <property type="entry name" value="Tscrpt_elong_fac_GreA/B_C"/>
</dbReference>
<dbReference type="GO" id="GO:0032784">
    <property type="term" value="P:regulation of DNA-templated transcription elongation"/>
    <property type="evidence" value="ECO:0007669"/>
    <property type="project" value="UniProtKB-UniRule"/>
</dbReference>
<dbReference type="GO" id="GO:0003746">
    <property type="term" value="F:translation elongation factor activity"/>
    <property type="evidence" value="ECO:0007669"/>
    <property type="project" value="UniProtKB-KW"/>
</dbReference>
<evidence type="ECO:0000259" key="10">
    <source>
        <dbReference type="Pfam" id="PF01272"/>
    </source>
</evidence>
<evidence type="ECO:0000259" key="11">
    <source>
        <dbReference type="Pfam" id="PF03449"/>
    </source>
</evidence>
<dbReference type="InterPro" id="IPR036805">
    <property type="entry name" value="Tscrpt_elong_fac_GreA/B_N_sf"/>
</dbReference>
<sequence>MRSNDEVPITAEGLAGVRRELQELTEVRRPQIVAKIKSARELGDLSENFEYHAARNEQSFLETRIQELQRIVQNHVLIESQIPTGEVQISSTVSFVEEDGPEESYKIVGPAEADPAAGRVSFESAIGRALLGRRAGDEVQVETPTGGSYTVRIVSIS</sequence>
<keyword evidence="12" id="KW-0648">Protein biosynthesis</keyword>
<dbReference type="HAMAP" id="MF_00105">
    <property type="entry name" value="GreA_GreB"/>
    <property type="match status" value="1"/>
</dbReference>
<comment type="caution">
    <text evidence="12">The sequence shown here is derived from an EMBL/GenBank/DDBJ whole genome shotgun (WGS) entry which is preliminary data.</text>
</comment>
<evidence type="ECO:0000256" key="4">
    <source>
        <dbReference type="ARBA" id="ARBA00023125"/>
    </source>
</evidence>
<dbReference type="NCBIfam" id="NF001263">
    <property type="entry name" value="PRK00226.1-4"/>
    <property type="match status" value="1"/>
</dbReference>
<dbReference type="Gene3D" id="1.10.287.180">
    <property type="entry name" value="Transcription elongation factor, GreA/GreB, N-terminal domain"/>
    <property type="match status" value="1"/>
</dbReference>
<keyword evidence="5 8" id="KW-0804">Transcription</keyword>
<dbReference type="Pfam" id="PF03449">
    <property type="entry name" value="GreA_GreB_N"/>
    <property type="match status" value="1"/>
</dbReference>
<organism evidence="12 13">
    <name type="scientific">Candidatus Dormiibacter inghamiae</name>
    <dbReference type="NCBI Taxonomy" id="3127013"/>
    <lineage>
        <taxon>Bacteria</taxon>
        <taxon>Bacillati</taxon>
        <taxon>Candidatus Dormiibacterota</taxon>
        <taxon>Candidatus Dormibacteria</taxon>
        <taxon>Candidatus Dormibacterales</taxon>
        <taxon>Candidatus Dormibacteraceae</taxon>
        <taxon>Candidatus Dormiibacter</taxon>
    </lineage>
</organism>
<dbReference type="PIRSF" id="PIRSF006092">
    <property type="entry name" value="GreA_GreB"/>
    <property type="match status" value="1"/>
</dbReference>
<evidence type="ECO:0000256" key="2">
    <source>
        <dbReference type="ARBA" id="ARBA00013729"/>
    </source>
</evidence>
<keyword evidence="4 8" id="KW-0238">DNA-binding</keyword>
<feature type="domain" description="Transcription elongation factor GreA/GreB C-terminal" evidence="10">
    <location>
        <begin position="83"/>
        <end position="157"/>
    </location>
</feature>
<evidence type="ECO:0000256" key="7">
    <source>
        <dbReference type="ARBA" id="ARBA00030776"/>
    </source>
</evidence>
<evidence type="ECO:0000256" key="6">
    <source>
        <dbReference type="ARBA" id="ARBA00024916"/>
    </source>
</evidence>
<dbReference type="Pfam" id="PF01272">
    <property type="entry name" value="GreA_GreB"/>
    <property type="match status" value="1"/>
</dbReference>
<dbReference type="GO" id="GO:0003677">
    <property type="term" value="F:DNA binding"/>
    <property type="evidence" value="ECO:0007669"/>
    <property type="project" value="UniProtKB-UniRule"/>
</dbReference>
<dbReference type="RefSeq" id="WP_338181171.1">
    <property type="nucleotide sequence ID" value="NZ_JAEKNQ010000053.1"/>
</dbReference>
<dbReference type="InterPro" id="IPR036953">
    <property type="entry name" value="GreA/GreB_C_sf"/>
</dbReference>
<evidence type="ECO:0000256" key="5">
    <source>
        <dbReference type="ARBA" id="ARBA00023163"/>
    </source>
</evidence>
<evidence type="ECO:0000313" key="12">
    <source>
        <dbReference type="EMBL" id="MBJ7604101.1"/>
    </source>
</evidence>
<evidence type="ECO:0000256" key="8">
    <source>
        <dbReference type="HAMAP-Rule" id="MF_00105"/>
    </source>
</evidence>
<dbReference type="Gene3D" id="3.10.50.30">
    <property type="entry name" value="Transcription elongation factor, GreA/GreB, C-terminal domain"/>
    <property type="match status" value="1"/>
</dbReference>
<dbReference type="SUPFAM" id="SSF54534">
    <property type="entry name" value="FKBP-like"/>
    <property type="match status" value="1"/>
</dbReference>
<evidence type="ECO:0000256" key="1">
    <source>
        <dbReference type="ARBA" id="ARBA00008213"/>
    </source>
</evidence>
<feature type="domain" description="Transcription elongation factor GreA/GreB N-terminal" evidence="11">
    <location>
        <begin position="7"/>
        <end position="74"/>
    </location>
</feature>
<proteinExistence type="inferred from homology"/>
<comment type="function">
    <text evidence="6 8 9">Necessary for efficient RNA polymerase transcription elongation past template-encoded arresting sites. The arresting sites in DNA have the property of trapping a certain fraction of elongating RNA polymerases that pass through, resulting in locked ternary complexes. Cleavage of the nascent transcript by cleavage factors such as GreA or GreB allows the resumption of elongation from the new 3'terminus. GreA releases sequences of 2 to 3 nucleotides.</text>
</comment>
<keyword evidence="3 8" id="KW-0805">Transcription regulation</keyword>
<dbReference type="NCBIfam" id="TIGR01462">
    <property type="entry name" value="greA"/>
    <property type="match status" value="1"/>
</dbReference>
<dbReference type="PANTHER" id="PTHR30437:SF4">
    <property type="entry name" value="TRANSCRIPTION ELONGATION FACTOR GREA"/>
    <property type="match status" value="1"/>
</dbReference>
<gene>
    <name evidence="8 12" type="primary">greA</name>
    <name evidence="12" type="ORF">JF888_13055</name>
</gene>
<dbReference type="SUPFAM" id="SSF46557">
    <property type="entry name" value="GreA transcript cleavage protein, N-terminal domain"/>
    <property type="match status" value="1"/>
</dbReference>
<dbReference type="EMBL" id="JAEKNQ010000053">
    <property type="protein sequence ID" value="MBJ7604101.1"/>
    <property type="molecule type" value="Genomic_DNA"/>
</dbReference>
<dbReference type="GO" id="GO:0006354">
    <property type="term" value="P:DNA-templated transcription elongation"/>
    <property type="evidence" value="ECO:0007669"/>
    <property type="project" value="TreeGrafter"/>
</dbReference>
<dbReference type="InterPro" id="IPR022691">
    <property type="entry name" value="Tscrpt_elong_fac_GreA/B_N"/>
</dbReference>
<evidence type="ECO:0000313" key="13">
    <source>
        <dbReference type="Proteomes" id="UP000620075"/>
    </source>
</evidence>
<dbReference type="GO" id="GO:0070063">
    <property type="term" value="F:RNA polymerase binding"/>
    <property type="evidence" value="ECO:0007669"/>
    <property type="project" value="InterPro"/>
</dbReference>
<dbReference type="Proteomes" id="UP000620075">
    <property type="component" value="Unassembled WGS sequence"/>
</dbReference>
<dbReference type="AlphaFoldDB" id="A0A934ND23"/>
<evidence type="ECO:0000256" key="3">
    <source>
        <dbReference type="ARBA" id="ARBA00023015"/>
    </source>
</evidence>
<dbReference type="InterPro" id="IPR023459">
    <property type="entry name" value="Tscrpt_elong_fac_GreA/B_fam"/>
</dbReference>
<reference evidence="12 13" key="1">
    <citation type="submission" date="2020-10" db="EMBL/GenBank/DDBJ databases">
        <title>Ca. Dormibacterota MAGs.</title>
        <authorList>
            <person name="Montgomery K."/>
        </authorList>
    </citation>
    <scope>NUCLEOTIDE SEQUENCE [LARGE SCALE GENOMIC DNA]</scope>
    <source>
        <strain evidence="12">SC8811_S16_3</strain>
    </source>
</reference>
<dbReference type="InterPro" id="IPR006359">
    <property type="entry name" value="Tscrpt_elong_fac_GreA"/>
</dbReference>
<evidence type="ECO:0000256" key="9">
    <source>
        <dbReference type="RuleBase" id="RU000556"/>
    </source>
</evidence>
<comment type="similarity">
    <text evidence="1 8 9">Belongs to the GreA/GreB family.</text>
</comment>
<name>A0A934ND23_9BACT</name>
<dbReference type="InterPro" id="IPR028624">
    <property type="entry name" value="Tscrpt_elong_fac_GreA/B"/>
</dbReference>
<accession>A0A934ND23</accession>
<keyword evidence="12" id="KW-0251">Elongation factor</keyword>